<keyword evidence="2" id="KW-0472">Membrane</keyword>
<keyword evidence="2" id="KW-0812">Transmembrane</keyword>
<evidence type="ECO:0000313" key="4">
    <source>
        <dbReference type="EMBL" id="RQM15584.1"/>
    </source>
</evidence>
<protein>
    <recommendedName>
        <fullName evidence="6">EGF-like domain-containing protein</fullName>
    </recommendedName>
</protein>
<evidence type="ECO:0000256" key="3">
    <source>
        <dbReference type="SAM" id="SignalP"/>
    </source>
</evidence>
<sequence>MISNPSALLALILVLSAMTLNVTQATYEAFAASSSSECCSKCIGKTSDIAYSYDPLIFEQCTSVTGGICCFDCGNSGDPIYEDTVTYGDDGVTAVVKSGTYISFTWSGVESVTYVSLKTGQKKMVTPTVSDAAATKKSDTFLICAKSAGTIYFRGWGNDTCRKASPEHSITIEAGDSSSTTCDANDVKVTTSSSSSDTSSGSSSVAADATVKNCNQQRASIVTVDGIETCVCVSDWTNPPECDRWPLWKWLVTIGGGVAALFSSIISLRALLAGRKKKQEEYRESVDQITPQSDVATLKVTPDSNYHVNGVPLSNMHQQSLVQILTFYLINVTFDFHGTLAKTEAFAASSSSKCCSTCIGKTSDVATSGDPLIVSQCTNVTGGNCCFDCGNLSELTYGNTVSYGEDGVTAVAKTGTYISFTWSGVESVTYVSVETGQTKTLSPTVSNSVATKESNTFMICAKSAGIIYFRGWGSSTCKEASSKHSITIEAGGSSTTCDAYSVSTLSSSGGNSVTAGETVEGCNQERATLVSVNGIETCVCASGWMNPPECDHWPFWKWLLTIGGAVAALVIVISILFSVRAFVQKRKKKKEEEENYHMNLAPKKHEDEGYRENLAPMGTKSDLGPLDYTPESGYHDGSTMMTPTKEAERTPGGTRKLDERLFSL</sequence>
<comment type="caution">
    <text evidence="4">The sequence shown here is derived from an EMBL/GenBank/DDBJ whole genome shotgun (WGS) entry which is preliminary data.</text>
</comment>
<dbReference type="Proteomes" id="UP000286097">
    <property type="component" value="Unassembled WGS sequence"/>
</dbReference>
<accession>A0A425CF14</accession>
<keyword evidence="2" id="KW-1133">Transmembrane helix</keyword>
<keyword evidence="3" id="KW-0732">Signal</keyword>
<feature type="transmembrane region" description="Helical" evidence="2">
    <location>
        <begin position="555"/>
        <end position="579"/>
    </location>
</feature>
<organism evidence="4 5">
    <name type="scientific">Peronospora effusa</name>
    <dbReference type="NCBI Taxonomy" id="542832"/>
    <lineage>
        <taxon>Eukaryota</taxon>
        <taxon>Sar</taxon>
        <taxon>Stramenopiles</taxon>
        <taxon>Oomycota</taxon>
        <taxon>Peronosporomycetes</taxon>
        <taxon>Peronosporales</taxon>
        <taxon>Peronosporaceae</taxon>
        <taxon>Peronospora</taxon>
    </lineage>
</organism>
<feature type="chain" id="PRO_5019482710" description="EGF-like domain-containing protein" evidence="3">
    <location>
        <begin position="26"/>
        <end position="664"/>
    </location>
</feature>
<evidence type="ECO:0008006" key="6">
    <source>
        <dbReference type="Google" id="ProtNLM"/>
    </source>
</evidence>
<dbReference type="AlphaFoldDB" id="A0A425CF14"/>
<evidence type="ECO:0000256" key="1">
    <source>
        <dbReference type="SAM" id="MobiDB-lite"/>
    </source>
</evidence>
<feature type="region of interest" description="Disordered" evidence="1">
    <location>
        <begin position="592"/>
        <end position="664"/>
    </location>
</feature>
<dbReference type="VEuPathDB" id="FungiDB:DD237_007356"/>
<dbReference type="EMBL" id="QKXF01000151">
    <property type="protein sequence ID" value="RQM15584.1"/>
    <property type="molecule type" value="Genomic_DNA"/>
</dbReference>
<reference evidence="4 5" key="1">
    <citation type="submission" date="2018-06" db="EMBL/GenBank/DDBJ databases">
        <title>Comparative genomics of downy mildews reveals potential adaptations to biotrophy.</title>
        <authorList>
            <person name="Fletcher K."/>
            <person name="Klosterman S.J."/>
            <person name="Derevnina L."/>
            <person name="Martin F."/>
            <person name="Koike S."/>
            <person name="Reyes Chin-Wo S."/>
            <person name="Mou B."/>
            <person name="Michelmore R."/>
        </authorList>
    </citation>
    <scope>NUCLEOTIDE SEQUENCE [LARGE SCALE GENOMIC DNA]</scope>
    <source>
        <strain evidence="4 5">R13</strain>
    </source>
</reference>
<feature type="signal peptide" evidence="3">
    <location>
        <begin position="1"/>
        <end position="25"/>
    </location>
</feature>
<evidence type="ECO:0000313" key="5">
    <source>
        <dbReference type="Proteomes" id="UP000286097"/>
    </source>
</evidence>
<evidence type="ECO:0000256" key="2">
    <source>
        <dbReference type="SAM" id="Phobius"/>
    </source>
</evidence>
<feature type="compositionally biased region" description="Basic and acidic residues" evidence="1">
    <location>
        <begin position="645"/>
        <end position="664"/>
    </location>
</feature>
<name>A0A425CF14_9STRA</name>
<gene>
    <name evidence="4" type="ORF">DD237_007356</name>
</gene>
<proteinExistence type="predicted"/>